<evidence type="ECO:0000313" key="1">
    <source>
        <dbReference type="EMBL" id="RHZ89954.1"/>
    </source>
</evidence>
<sequence length="65" mass="7277">MTLTKIKNFIDTPAFNITNNISNSNELNNANNASNFKTKIKYLTSSICIETKFSKASSVVKFKLD</sequence>
<reference evidence="1 2" key="1">
    <citation type="submission" date="2018-08" db="EMBL/GenBank/DDBJ databases">
        <title>Genome and evolution of the arbuscular mycorrhizal fungus Diversispora epigaea (formerly Glomus versiforme) and its bacterial endosymbionts.</title>
        <authorList>
            <person name="Sun X."/>
            <person name="Fei Z."/>
            <person name="Harrison M."/>
        </authorList>
    </citation>
    <scope>NUCLEOTIDE SEQUENCE [LARGE SCALE GENOMIC DNA]</scope>
    <source>
        <strain evidence="1 2">IT104</strain>
    </source>
</reference>
<gene>
    <name evidence="1" type="ORF">Glove_9g76</name>
</gene>
<evidence type="ECO:0000313" key="2">
    <source>
        <dbReference type="Proteomes" id="UP000266861"/>
    </source>
</evidence>
<dbReference type="EMBL" id="PQFF01000007">
    <property type="protein sequence ID" value="RHZ89954.1"/>
    <property type="molecule type" value="Genomic_DNA"/>
</dbReference>
<dbReference type="Proteomes" id="UP000266861">
    <property type="component" value="Unassembled WGS sequence"/>
</dbReference>
<dbReference type="AlphaFoldDB" id="A0A397JXF1"/>
<organism evidence="1 2">
    <name type="scientific">Diversispora epigaea</name>
    <dbReference type="NCBI Taxonomy" id="1348612"/>
    <lineage>
        <taxon>Eukaryota</taxon>
        <taxon>Fungi</taxon>
        <taxon>Fungi incertae sedis</taxon>
        <taxon>Mucoromycota</taxon>
        <taxon>Glomeromycotina</taxon>
        <taxon>Glomeromycetes</taxon>
        <taxon>Diversisporales</taxon>
        <taxon>Diversisporaceae</taxon>
        <taxon>Diversispora</taxon>
    </lineage>
</organism>
<keyword evidence="2" id="KW-1185">Reference proteome</keyword>
<accession>A0A397JXF1</accession>
<comment type="caution">
    <text evidence="1">The sequence shown here is derived from an EMBL/GenBank/DDBJ whole genome shotgun (WGS) entry which is preliminary data.</text>
</comment>
<protein>
    <submittedName>
        <fullName evidence="1">Uncharacterized protein</fullName>
    </submittedName>
</protein>
<name>A0A397JXF1_9GLOM</name>
<proteinExistence type="predicted"/>